<dbReference type="Pfam" id="PF01189">
    <property type="entry name" value="Methyltr_RsmB-F"/>
    <property type="match status" value="1"/>
</dbReference>
<keyword evidence="3 5" id="KW-0949">S-adenosyl-L-methionine</keyword>
<comment type="similarity">
    <text evidence="5">Belongs to the class I-like SAM-binding methyltransferase superfamily. RsmB/NOP family.</text>
</comment>
<organism evidence="8 9">
    <name type="scientific">Aureimonas pseudogalii</name>
    <dbReference type="NCBI Taxonomy" id="1744844"/>
    <lineage>
        <taxon>Bacteria</taxon>
        <taxon>Pseudomonadati</taxon>
        <taxon>Pseudomonadota</taxon>
        <taxon>Alphaproteobacteria</taxon>
        <taxon>Hyphomicrobiales</taxon>
        <taxon>Aurantimonadaceae</taxon>
        <taxon>Aureimonas</taxon>
    </lineage>
</organism>
<dbReference type="Gene3D" id="3.40.50.150">
    <property type="entry name" value="Vaccinia Virus protein VP39"/>
    <property type="match status" value="1"/>
</dbReference>
<dbReference type="InterPro" id="IPR035926">
    <property type="entry name" value="NusB-like_sf"/>
</dbReference>
<evidence type="ECO:0000256" key="4">
    <source>
        <dbReference type="ARBA" id="ARBA00022884"/>
    </source>
</evidence>
<sequence>MEPPRTSRRSGPAGSKPRHHRPDAEPDRPGLAARRAATRLLAAVVDTQTSADGLTDRRHGHADFLKLDARDQGLVKAILLTSLRHRGTISAIVEACLERPLPGKAASLRHILHTGAAQVLFLDVPDSAAVDLAVAQAASDSRTERFASLVNAILRRIGREKEALLGRFDDPELDCPPWLFRRLVADHGETNALAIAQMHRLPAPLDVTAKGDPQGVAEALGGTVLPFGTVRLAGGEGAVSELPGFGEGDWWVQDAAASLPARLFGDIRDKRVVDACAAPGGKTAQLAAAGARVTALDISASRMRRLRENLGRLGLEAEFVVTDLGAFTPPEPFDAVLLDAPCSSTGTIRRHPDVAYTKDAAEIAKLAQVQARLLREAAVIVKPGGLLVFSNCSLDREEGEDVVAAFLADHAEFALDPVRAEEVPGLAEAVSPEGYLRTTPAMLVRDTPESSGLDGFFAARLRRTV</sequence>
<dbReference type="GO" id="GO:0006355">
    <property type="term" value="P:regulation of DNA-templated transcription"/>
    <property type="evidence" value="ECO:0007669"/>
    <property type="project" value="InterPro"/>
</dbReference>
<evidence type="ECO:0000256" key="2">
    <source>
        <dbReference type="ARBA" id="ARBA00022679"/>
    </source>
</evidence>
<dbReference type="EMBL" id="JACIEK010000002">
    <property type="protein sequence ID" value="MBB3997528.1"/>
    <property type="molecule type" value="Genomic_DNA"/>
</dbReference>
<dbReference type="InterPro" id="IPR006027">
    <property type="entry name" value="NusB_RsmB_TIM44"/>
</dbReference>
<feature type="active site" description="Nucleophile" evidence="5">
    <location>
        <position position="392"/>
    </location>
</feature>
<dbReference type="PANTHER" id="PTHR22807:SF61">
    <property type="entry name" value="NOL1_NOP2_SUN FAMILY PROTEIN _ ANTITERMINATION NUSB DOMAIN-CONTAINING PROTEIN"/>
    <property type="match status" value="1"/>
</dbReference>
<feature type="binding site" evidence="5">
    <location>
        <position position="323"/>
    </location>
    <ligand>
        <name>S-adenosyl-L-methionine</name>
        <dbReference type="ChEBI" id="CHEBI:59789"/>
    </ligand>
</feature>
<dbReference type="EC" id="2.1.1.176" evidence="8"/>
<name>A0A7W6EFZ1_9HYPH</name>
<dbReference type="Pfam" id="PF01029">
    <property type="entry name" value="NusB"/>
    <property type="match status" value="1"/>
</dbReference>
<dbReference type="GO" id="GO:0003723">
    <property type="term" value="F:RNA binding"/>
    <property type="evidence" value="ECO:0007669"/>
    <property type="project" value="UniProtKB-UniRule"/>
</dbReference>
<dbReference type="SUPFAM" id="SSF53335">
    <property type="entry name" value="S-adenosyl-L-methionine-dependent methyltransferases"/>
    <property type="match status" value="1"/>
</dbReference>
<dbReference type="InterPro" id="IPR001678">
    <property type="entry name" value="MeTrfase_RsmB-F_NOP2_dom"/>
</dbReference>
<feature type="domain" description="SAM-dependent MTase RsmB/NOP-type" evidence="7">
    <location>
        <begin position="168"/>
        <end position="464"/>
    </location>
</feature>
<evidence type="ECO:0000256" key="1">
    <source>
        <dbReference type="ARBA" id="ARBA00022603"/>
    </source>
</evidence>
<dbReference type="CDD" id="cd02440">
    <property type="entry name" value="AdoMet_MTases"/>
    <property type="match status" value="1"/>
</dbReference>
<dbReference type="PRINTS" id="PR02008">
    <property type="entry name" value="RCMTFAMILY"/>
</dbReference>
<dbReference type="InterPro" id="IPR029063">
    <property type="entry name" value="SAM-dependent_MTases_sf"/>
</dbReference>
<proteinExistence type="inferred from homology"/>
<evidence type="ECO:0000256" key="5">
    <source>
        <dbReference type="PROSITE-ProRule" id="PRU01023"/>
    </source>
</evidence>
<reference evidence="8 9" key="1">
    <citation type="submission" date="2020-08" db="EMBL/GenBank/DDBJ databases">
        <title>Genomic Encyclopedia of Type Strains, Phase IV (KMG-IV): sequencing the most valuable type-strain genomes for metagenomic binning, comparative biology and taxonomic classification.</title>
        <authorList>
            <person name="Goeker M."/>
        </authorList>
    </citation>
    <scope>NUCLEOTIDE SEQUENCE [LARGE SCALE GENOMIC DNA]</scope>
    <source>
        <strain evidence="8 9">DSM 102238</strain>
    </source>
</reference>
<dbReference type="Proteomes" id="UP000542776">
    <property type="component" value="Unassembled WGS sequence"/>
</dbReference>
<keyword evidence="4 5" id="KW-0694">RNA-binding</keyword>
<dbReference type="GO" id="GO:0008173">
    <property type="term" value="F:RNA methyltransferase activity"/>
    <property type="evidence" value="ECO:0007669"/>
    <property type="project" value="InterPro"/>
</dbReference>
<accession>A0A7W6EFZ1</accession>
<dbReference type="PANTHER" id="PTHR22807">
    <property type="entry name" value="NOP2 YEAST -RELATED NOL1/NOP2/FMU SUN DOMAIN-CONTAINING"/>
    <property type="match status" value="1"/>
</dbReference>
<feature type="binding site" evidence="5">
    <location>
        <position position="339"/>
    </location>
    <ligand>
        <name>S-adenosyl-L-methionine</name>
        <dbReference type="ChEBI" id="CHEBI:59789"/>
    </ligand>
</feature>
<feature type="binding site" evidence="5">
    <location>
        <position position="297"/>
    </location>
    <ligand>
        <name>S-adenosyl-L-methionine</name>
        <dbReference type="ChEBI" id="CHEBI:59789"/>
    </ligand>
</feature>
<protein>
    <submittedName>
        <fullName evidence="8">16S rRNA (Cytosine967-C5)-methyltransferase</fullName>
        <ecNumber evidence="8">2.1.1.176</ecNumber>
    </submittedName>
</protein>
<keyword evidence="9" id="KW-1185">Reference proteome</keyword>
<dbReference type="AlphaFoldDB" id="A0A7W6EFZ1"/>
<comment type="caution">
    <text evidence="8">The sequence shown here is derived from an EMBL/GenBank/DDBJ whole genome shotgun (WGS) entry which is preliminary data.</text>
</comment>
<gene>
    <name evidence="8" type="ORF">GGR04_001364</name>
</gene>
<evidence type="ECO:0000313" key="8">
    <source>
        <dbReference type="EMBL" id="MBB3997528.1"/>
    </source>
</evidence>
<dbReference type="InterPro" id="IPR049560">
    <property type="entry name" value="MeTrfase_RsmB-F_NOP2_cat"/>
</dbReference>
<evidence type="ECO:0000259" key="7">
    <source>
        <dbReference type="PROSITE" id="PS51686"/>
    </source>
</evidence>
<dbReference type="SUPFAM" id="SSF48013">
    <property type="entry name" value="NusB-like"/>
    <property type="match status" value="1"/>
</dbReference>
<dbReference type="InterPro" id="IPR023267">
    <property type="entry name" value="RCMT"/>
</dbReference>
<dbReference type="FunFam" id="3.40.50.150:FF:000257">
    <property type="entry name" value="16S rRNA methyltransferase"/>
    <property type="match status" value="1"/>
</dbReference>
<evidence type="ECO:0000256" key="3">
    <source>
        <dbReference type="ARBA" id="ARBA00022691"/>
    </source>
</evidence>
<keyword evidence="1 5" id="KW-0489">Methyltransferase</keyword>
<dbReference type="GO" id="GO:0001510">
    <property type="term" value="P:RNA methylation"/>
    <property type="evidence" value="ECO:0007669"/>
    <property type="project" value="InterPro"/>
</dbReference>
<evidence type="ECO:0000256" key="6">
    <source>
        <dbReference type="SAM" id="MobiDB-lite"/>
    </source>
</evidence>
<dbReference type="PROSITE" id="PS51686">
    <property type="entry name" value="SAM_MT_RSMB_NOP"/>
    <property type="match status" value="1"/>
</dbReference>
<dbReference type="RefSeq" id="WP_183199085.1">
    <property type="nucleotide sequence ID" value="NZ_JACIEK010000002.1"/>
</dbReference>
<feature type="region of interest" description="Disordered" evidence="6">
    <location>
        <begin position="1"/>
        <end position="30"/>
    </location>
</feature>
<evidence type="ECO:0000313" key="9">
    <source>
        <dbReference type="Proteomes" id="UP000542776"/>
    </source>
</evidence>
<feature type="binding site" evidence="5">
    <location>
        <begin position="276"/>
        <end position="282"/>
    </location>
    <ligand>
        <name>S-adenosyl-L-methionine</name>
        <dbReference type="ChEBI" id="CHEBI:59789"/>
    </ligand>
</feature>
<keyword evidence="2 5" id="KW-0808">Transferase</keyword>
<dbReference type="Gene3D" id="1.10.940.10">
    <property type="entry name" value="NusB-like"/>
    <property type="match status" value="1"/>
</dbReference>